<dbReference type="VEuPathDB" id="FungiDB:jhhlp_005643"/>
<evidence type="ECO:0000313" key="1">
    <source>
        <dbReference type="EMBL" id="PKS07046.1"/>
    </source>
</evidence>
<reference evidence="1 2" key="1">
    <citation type="journal article" date="2017" name="G3 (Bethesda)">
        <title>First Draft Genome Sequence of the Pathogenic Fungus Lomentospora prolificans (Formerly Scedosporium prolificans).</title>
        <authorList>
            <person name="Luo R."/>
            <person name="Zimin A."/>
            <person name="Workman R."/>
            <person name="Fan Y."/>
            <person name="Pertea G."/>
            <person name="Grossman N."/>
            <person name="Wear M.P."/>
            <person name="Jia B."/>
            <person name="Miller H."/>
            <person name="Casadevall A."/>
            <person name="Timp W."/>
            <person name="Zhang S.X."/>
            <person name="Salzberg S.L."/>
        </authorList>
    </citation>
    <scope>NUCLEOTIDE SEQUENCE [LARGE SCALE GENOMIC DNA]</scope>
    <source>
        <strain evidence="1 2">JHH-5317</strain>
    </source>
</reference>
<proteinExistence type="predicted"/>
<accession>A0A2N3N3N2</accession>
<sequence>MSLAATPLSANNEFDRDVFGILIDVPDESLIQLALTTGDKAVKPTPRQWETRRRYTDHPSPCYRLRTRINLSRCRSRHARISGRYSALHSRTYTRTNSDTEDIWPRHISSVWFDDYGTLPRGELRLRILRSLSASVTQSCRLHLNKIASMTIDQSKNAEQGQQLEAFDTSVDYLKSQMAPKDTINLFVYRIFNPKPRLGLALCALAFDSQNVMVDDGGPGTGIMD</sequence>
<name>A0A2N3N3N2_9PEZI</name>
<organism evidence="1 2">
    <name type="scientific">Lomentospora prolificans</name>
    <dbReference type="NCBI Taxonomy" id="41688"/>
    <lineage>
        <taxon>Eukaryota</taxon>
        <taxon>Fungi</taxon>
        <taxon>Dikarya</taxon>
        <taxon>Ascomycota</taxon>
        <taxon>Pezizomycotina</taxon>
        <taxon>Sordariomycetes</taxon>
        <taxon>Hypocreomycetidae</taxon>
        <taxon>Microascales</taxon>
        <taxon>Microascaceae</taxon>
        <taxon>Lomentospora</taxon>
    </lineage>
</organism>
<dbReference type="AlphaFoldDB" id="A0A2N3N3N2"/>
<comment type="caution">
    <text evidence="1">The sequence shown here is derived from an EMBL/GenBank/DDBJ whole genome shotgun (WGS) entry which is preliminary data.</text>
</comment>
<keyword evidence="2" id="KW-1185">Reference proteome</keyword>
<dbReference type="Proteomes" id="UP000233524">
    <property type="component" value="Unassembled WGS sequence"/>
</dbReference>
<dbReference type="InParanoid" id="A0A2N3N3N2"/>
<protein>
    <submittedName>
        <fullName evidence="1">Uncharacterized protein</fullName>
    </submittedName>
</protein>
<evidence type="ECO:0000313" key="2">
    <source>
        <dbReference type="Proteomes" id="UP000233524"/>
    </source>
</evidence>
<dbReference type="EMBL" id="NLAX01000701">
    <property type="protein sequence ID" value="PKS07046.1"/>
    <property type="molecule type" value="Genomic_DNA"/>
</dbReference>
<dbReference type="OrthoDB" id="10003767at2759"/>
<gene>
    <name evidence="1" type="ORF">jhhlp_005643</name>
</gene>